<dbReference type="InterPro" id="IPR039538">
    <property type="entry name" value="BetI_C"/>
</dbReference>
<proteinExistence type="predicted"/>
<protein>
    <recommendedName>
        <fullName evidence="1">BetI-type transcriptional repressor C-terminal domain-containing protein</fullName>
    </recommendedName>
</protein>
<comment type="caution">
    <text evidence="2">The sequence shown here is derived from an EMBL/GenBank/DDBJ whole genome shotgun (WGS) entry which is preliminary data.</text>
</comment>
<dbReference type="EMBL" id="BMQQ01000001">
    <property type="protein sequence ID" value="GGT16884.1"/>
    <property type="molecule type" value="Genomic_DNA"/>
</dbReference>
<evidence type="ECO:0000259" key="1">
    <source>
        <dbReference type="Pfam" id="PF13977"/>
    </source>
</evidence>
<gene>
    <name evidence="2" type="ORF">GCM10014713_07250</name>
</gene>
<accession>A0A918GX61</accession>
<feature type="domain" description="BetI-type transcriptional repressor C-terminal" evidence="1">
    <location>
        <begin position="7"/>
        <end position="119"/>
    </location>
</feature>
<evidence type="ECO:0000313" key="2">
    <source>
        <dbReference type="EMBL" id="GGT16884.1"/>
    </source>
</evidence>
<reference evidence="2" key="2">
    <citation type="submission" date="2020-09" db="EMBL/GenBank/DDBJ databases">
        <authorList>
            <person name="Sun Q."/>
            <person name="Ohkuma M."/>
        </authorList>
    </citation>
    <scope>NUCLEOTIDE SEQUENCE</scope>
    <source>
        <strain evidence="2">JCM 3172</strain>
    </source>
</reference>
<dbReference type="Proteomes" id="UP000619486">
    <property type="component" value="Unassembled WGS sequence"/>
</dbReference>
<keyword evidence="3" id="KW-1185">Reference proteome</keyword>
<sequence>MLEQPPPRAILRACLGGMLPLDDKSRIGHRVSAAYFARAVHDEELRTEAREGIPKLAAFFANLLRQAQDRGEIAADRDPDTEAMLLISLADGLTAYTLLDVQTPERAEELLDQHLGRLFTPADDSPERP</sequence>
<dbReference type="Gene3D" id="1.10.357.10">
    <property type="entry name" value="Tetracycline Repressor, domain 2"/>
    <property type="match status" value="1"/>
</dbReference>
<dbReference type="AlphaFoldDB" id="A0A918GX61"/>
<name>A0A918GX61_9ACTN</name>
<organism evidence="2 3">
    <name type="scientific">Streptomyces purpureus</name>
    <dbReference type="NCBI Taxonomy" id="1951"/>
    <lineage>
        <taxon>Bacteria</taxon>
        <taxon>Bacillati</taxon>
        <taxon>Actinomycetota</taxon>
        <taxon>Actinomycetes</taxon>
        <taxon>Kitasatosporales</taxon>
        <taxon>Streptomycetaceae</taxon>
        <taxon>Streptomyces</taxon>
    </lineage>
</organism>
<reference evidence="2" key="1">
    <citation type="journal article" date="2014" name="Int. J. Syst. Evol. Microbiol.">
        <title>Complete genome sequence of Corynebacterium casei LMG S-19264T (=DSM 44701T), isolated from a smear-ripened cheese.</title>
        <authorList>
            <consortium name="US DOE Joint Genome Institute (JGI-PGF)"/>
            <person name="Walter F."/>
            <person name="Albersmeier A."/>
            <person name="Kalinowski J."/>
            <person name="Ruckert C."/>
        </authorList>
    </citation>
    <scope>NUCLEOTIDE SEQUENCE</scope>
    <source>
        <strain evidence="2">JCM 3172</strain>
    </source>
</reference>
<evidence type="ECO:0000313" key="3">
    <source>
        <dbReference type="Proteomes" id="UP000619486"/>
    </source>
</evidence>
<dbReference type="InterPro" id="IPR036271">
    <property type="entry name" value="Tet_transcr_reg_TetR-rel_C_sf"/>
</dbReference>
<dbReference type="Pfam" id="PF13977">
    <property type="entry name" value="TetR_C_6"/>
    <property type="match status" value="1"/>
</dbReference>
<dbReference type="SUPFAM" id="SSF48498">
    <property type="entry name" value="Tetracyclin repressor-like, C-terminal domain"/>
    <property type="match status" value="1"/>
</dbReference>